<gene>
    <name evidence="12" type="ORF">TCIL3000_0_05960</name>
</gene>
<keyword evidence="13" id="KW-1185">Reference proteome</keyword>
<feature type="chain" id="PRO_5003390177" evidence="10">
    <location>
        <begin position="26"/>
        <end position="368"/>
    </location>
</feature>
<keyword evidence="6" id="KW-0472">Membrane</keyword>
<dbReference type="GO" id="GO:0098552">
    <property type="term" value="C:side of membrane"/>
    <property type="evidence" value="ECO:0007669"/>
    <property type="project" value="UniProtKB-KW"/>
</dbReference>
<evidence type="ECO:0000256" key="10">
    <source>
        <dbReference type="SAM" id="SignalP"/>
    </source>
</evidence>
<sequence>MTMKTFKYVVVLWSIVFVEFGKVTGESGYNIEESKILCDLLGAVEDVRKNIILREALKDSLKDAIYGSAHHNALIEGGGRVVKSRSCGKSFFGRGVFCNHKRGDGCFAQSLIGTFLCVCTPGQINRDRSLCGVGVQRYGRTTWSGGFVVSQNTQALFEKVFDKVIKNCNGGSQNNQGNAEKLKQLRSALETFNEKLKPGTISGKIFLYFGGKNKTSGCSGLSETDLCAAYEGYGDGSANVNIPWLTKIRKALEDLEAVERARTNVIHTQTQKGAGESNEGVASHDAPNAFLVQNESVFEEAGDQPAKNEPKSENTTTAGSPEEQPPKRKKRNIATSPFTDIPHVASDPNEDHSFIIQPFWLLLAALLN</sequence>
<reference evidence="12 13" key="2">
    <citation type="journal article" date="2012" name="Proc. Natl. Acad. Sci. U.S.A.">
        <title>Antigenic diversity is generated by distinct evolutionary mechanisms in African trypanosome species.</title>
        <authorList>
            <person name="Jackson A.P."/>
            <person name="Berry A."/>
            <person name="Aslett M."/>
            <person name="Allison H.C."/>
            <person name="Burton P."/>
            <person name="Vavrova-Anderson J."/>
            <person name="Brown R."/>
            <person name="Browne H."/>
            <person name="Corton N."/>
            <person name="Hauser H."/>
            <person name="Gamble J."/>
            <person name="Gilderthorp R."/>
            <person name="Marcello L."/>
            <person name="McQuillan J."/>
            <person name="Otto T.D."/>
            <person name="Quail M.A."/>
            <person name="Sanders M.J."/>
            <person name="van Tonder A."/>
            <person name="Ginger M.L."/>
            <person name="Field M.C."/>
            <person name="Barry J.D."/>
            <person name="Hertz-Fowler C."/>
            <person name="Berriman M."/>
        </authorList>
    </citation>
    <scope>NUCLEOTIDE SEQUENCE [LARGE SCALE GENOMIC DNA]</scope>
    <source>
        <strain evidence="12 13">IL3000</strain>
    </source>
</reference>
<feature type="signal peptide" evidence="10">
    <location>
        <begin position="1"/>
        <end position="25"/>
    </location>
</feature>
<comment type="subcellular location">
    <subcellularLocation>
        <location evidence="2">Cell membrane</location>
        <topology evidence="2">Lipid-anchor</topology>
        <topology evidence="2">GPI-anchor</topology>
    </subcellularLocation>
</comment>
<keyword evidence="7" id="KW-0325">Glycoprotein</keyword>
<comment type="caution">
    <text evidence="12">The sequence shown here is derived from an EMBL/GenBank/DDBJ whole genome shotgun (WGS) entry which is preliminary data.</text>
</comment>
<evidence type="ECO:0000256" key="1">
    <source>
        <dbReference type="ARBA" id="ARBA00002523"/>
    </source>
</evidence>
<protein>
    <submittedName>
        <fullName evidence="12">Variant surface glycoprotein</fullName>
    </submittedName>
</protein>
<organism evidence="12 13">
    <name type="scientific">Trypanosoma congolense (strain IL3000)</name>
    <dbReference type="NCBI Taxonomy" id="1068625"/>
    <lineage>
        <taxon>Eukaryota</taxon>
        <taxon>Discoba</taxon>
        <taxon>Euglenozoa</taxon>
        <taxon>Kinetoplastea</taxon>
        <taxon>Metakinetoplastina</taxon>
        <taxon>Trypanosomatida</taxon>
        <taxon>Trypanosomatidae</taxon>
        <taxon>Trypanosoma</taxon>
        <taxon>Nannomonas</taxon>
    </lineage>
</organism>
<feature type="region of interest" description="Disordered" evidence="9">
    <location>
        <begin position="299"/>
        <end position="347"/>
    </location>
</feature>
<keyword evidence="3" id="KW-1003">Cell membrane</keyword>
<evidence type="ECO:0000256" key="2">
    <source>
        <dbReference type="ARBA" id="ARBA00004609"/>
    </source>
</evidence>
<name>F9WDA3_TRYCI</name>
<evidence type="ECO:0000259" key="11">
    <source>
        <dbReference type="Pfam" id="PF13206"/>
    </source>
</evidence>
<keyword evidence="5 10" id="KW-0732">Signal</keyword>
<dbReference type="Proteomes" id="UP000000702">
    <property type="component" value="Unassembled WGS sequence"/>
</dbReference>
<accession>F9WDA3</accession>
<dbReference type="AlphaFoldDB" id="F9WDA3"/>
<proteinExistence type="predicted"/>
<keyword evidence="8" id="KW-0449">Lipoprotein</keyword>
<evidence type="ECO:0000313" key="12">
    <source>
        <dbReference type="EMBL" id="CCD15255.1"/>
    </source>
</evidence>
<dbReference type="InterPro" id="IPR025932">
    <property type="entry name" value="Trypano_VSG_B_N_dom"/>
</dbReference>
<evidence type="ECO:0000256" key="7">
    <source>
        <dbReference type="ARBA" id="ARBA00023180"/>
    </source>
</evidence>
<dbReference type="VEuPathDB" id="TriTrypDB:TcIL3000_0_05960"/>
<keyword evidence="4" id="KW-0336">GPI-anchor</keyword>
<comment type="function">
    <text evidence="1">VSG forms a coat on the surface of the parasite. The trypanosome evades the immune response of the host by expressing a series of antigenically distinct VSGs from an estimated 1000 VSG genes.</text>
</comment>
<evidence type="ECO:0000256" key="9">
    <source>
        <dbReference type="SAM" id="MobiDB-lite"/>
    </source>
</evidence>
<dbReference type="EMBL" id="CAEQ01001844">
    <property type="protein sequence ID" value="CCD15255.1"/>
    <property type="molecule type" value="Genomic_DNA"/>
</dbReference>
<feature type="domain" description="Trypanosome variant surface glycoprotein B-type N-terminal" evidence="11">
    <location>
        <begin position="54"/>
        <end position="270"/>
    </location>
</feature>
<evidence type="ECO:0000313" key="13">
    <source>
        <dbReference type="Proteomes" id="UP000000702"/>
    </source>
</evidence>
<dbReference type="Pfam" id="PF13206">
    <property type="entry name" value="VSG_B"/>
    <property type="match status" value="1"/>
</dbReference>
<evidence type="ECO:0000256" key="6">
    <source>
        <dbReference type="ARBA" id="ARBA00023136"/>
    </source>
</evidence>
<reference evidence="13" key="1">
    <citation type="submission" date="2011-07" db="EMBL/GenBank/DDBJ databases">
        <title>Divergent evolution of antigenic variation in African trypanosomes.</title>
        <authorList>
            <person name="Jackson A.P."/>
            <person name="Berry A."/>
            <person name="Allison H.C."/>
            <person name="Burton P."/>
            <person name="Anderson J."/>
            <person name="Aslett M."/>
            <person name="Brown R."/>
            <person name="Corton N."/>
            <person name="Harris D."/>
            <person name="Hauser H."/>
            <person name="Gamble J."/>
            <person name="Gilderthorp R."/>
            <person name="McQuillan J."/>
            <person name="Quail M.A."/>
            <person name="Sanders M."/>
            <person name="Van Tonder A."/>
            <person name="Ginger M.L."/>
            <person name="Donelson J.E."/>
            <person name="Field M.C."/>
            <person name="Barry J.D."/>
            <person name="Berriman M."/>
            <person name="Hertz-Fowler C."/>
        </authorList>
    </citation>
    <scope>NUCLEOTIDE SEQUENCE [LARGE SCALE GENOMIC DNA]</scope>
    <source>
        <strain evidence="13">IL3000</strain>
    </source>
</reference>
<evidence type="ECO:0000256" key="8">
    <source>
        <dbReference type="ARBA" id="ARBA00023288"/>
    </source>
</evidence>
<evidence type="ECO:0000256" key="5">
    <source>
        <dbReference type="ARBA" id="ARBA00022729"/>
    </source>
</evidence>
<evidence type="ECO:0000256" key="3">
    <source>
        <dbReference type="ARBA" id="ARBA00022475"/>
    </source>
</evidence>
<evidence type="ECO:0000256" key="4">
    <source>
        <dbReference type="ARBA" id="ARBA00022622"/>
    </source>
</evidence>
<dbReference type="GO" id="GO:0005886">
    <property type="term" value="C:plasma membrane"/>
    <property type="evidence" value="ECO:0007669"/>
    <property type="project" value="UniProtKB-SubCell"/>
</dbReference>